<dbReference type="EMBL" id="JBAMIC010000010">
    <property type="protein sequence ID" value="KAK7101381.1"/>
    <property type="molecule type" value="Genomic_DNA"/>
</dbReference>
<accession>A0AAN9B8Q3</accession>
<sequence length="651" mass="74299">MNSILGKMFPNCPEARQFSCGESKAAYLVTFGLGPYFSEMLTANAKKAAGGYVLLFDESLNKQLQQNQLDVHIRFWDDGQVQTRYLTSKFLGHATADILYSELEECCEILGKESIVQLSMDGPNVNWSTFGKLCKDIDTSTQTKKQLYNVGSCGLHTLHNAFKNGYDKTGWDLDKSLSSMYKLFHDTPARREDFVTWTGCTSFPKKFCAHRWLENVSVCERVLEIWPHLQTFAHKLKAAKNCPSTDTFCTVLKCCNDVLFTVKLQIFISIAKDIEPFLRQYQTDKPVLPFLADDLFDVVRNMMGRFVKDDIMENVGSSTSKLILASQDLSEVKTHKDGSKINIGFASHRLLRDLKSRGKVSEKDQMVLRLETKKFLIHVVTKILEKSPLRYSLVRNLAWLKPDVVLNNKNKAEQQLHNCLDGMAEIKRVDVLLGDSIIDQYKEFATEMVGNAELRDFDSQTGRLDSLYFSLLASRKEWKDLWCVIRELLMLSHGQASVERGFSVNKEIMTDNMKGRTLVAQRHVTDHIANVGGAEKVMLSKKLLYNAASARQRYSEYLEEEKEKKKNETHVQKRKADMDEIQTLQAKKRKIEDCVADLLKSADAFAEKAEHTQNFNFIAKSNALRKSAKTKKDEVASLEKEIHQKLDKLKN</sequence>
<dbReference type="InterPro" id="IPR012337">
    <property type="entry name" value="RNaseH-like_sf"/>
</dbReference>
<dbReference type="AlphaFoldDB" id="A0AAN9B8Q3"/>
<dbReference type="SUPFAM" id="SSF53098">
    <property type="entry name" value="Ribonuclease H-like"/>
    <property type="match status" value="1"/>
</dbReference>
<keyword evidence="1" id="KW-0175">Coiled coil</keyword>
<name>A0AAN9B8Q3_9CAEN</name>
<comment type="caution">
    <text evidence="2">The sequence shown here is derived from an EMBL/GenBank/DDBJ whole genome shotgun (WGS) entry which is preliminary data.</text>
</comment>
<evidence type="ECO:0000313" key="3">
    <source>
        <dbReference type="Proteomes" id="UP001374579"/>
    </source>
</evidence>
<reference evidence="2 3" key="1">
    <citation type="submission" date="2024-02" db="EMBL/GenBank/DDBJ databases">
        <title>Chromosome-scale genome assembly of the rough periwinkle Littorina saxatilis.</title>
        <authorList>
            <person name="De Jode A."/>
            <person name="Faria R."/>
            <person name="Formenti G."/>
            <person name="Sims Y."/>
            <person name="Smith T.P."/>
            <person name="Tracey A."/>
            <person name="Wood J.M.D."/>
            <person name="Zagrodzka Z.B."/>
            <person name="Johannesson K."/>
            <person name="Butlin R.K."/>
            <person name="Leder E.H."/>
        </authorList>
    </citation>
    <scope>NUCLEOTIDE SEQUENCE [LARGE SCALE GENOMIC DNA]</scope>
    <source>
        <strain evidence="2">Snail1</strain>
        <tissue evidence="2">Muscle</tissue>
    </source>
</reference>
<organism evidence="2 3">
    <name type="scientific">Littorina saxatilis</name>
    <dbReference type="NCBI Taxonomy" id="31220"/>
    <lineage>
        <taxon>Eukaryota</taxon>
        <taxon>Metazoa</taxon>
        <taxon>Spiralia</taxon>
        <taxon>Lophotrochozoa</taxon>
        <taxon>Mollusca</taxon>
        <taxon>Gastropoda</taxon>
        <taxon>Caenogastropoda</taxon>
        <taxon>Littorinimorpha</taxon>
        <taxon>Littorinoidea</taxon>
        <taxon>Littorinidae</taxon>
        <taxon>Littorina</taxon>
    </lineage>
</organism>
<dbReference type="PANTHER" id="PTHR37162">
    <property type="entry name" value="HAT FAMILY DIMERISATION DOMAINCONTAINING PROTEIN-RELATED"/>
    <property type="match status" value="1"/>
</dbReference>
<keyword evidence="3" id="KW-1185">Reference proteome</keyword>
<feature type="coiled-coil region" evidence="1">
    <location>
        <begin position="621"/>
        <end position="648"/>
    </location>
</feature>
<protein>
    <submittedName>
        <fullName evidence="2">Uncharacterized protein</fullName>
    </submittedName>
</protein>
<dbReference type="PANTHER" id="PTHR37162:SF11">
    <property type="match status" value="1"/>
</dbReference>
<evidence type="ECO:0000313" key="2">
    <source>
        <dbReference type="EMBL" id="KAK7101381.1"/>
    </source>
</evidence>
<evidence type="ECO:0000256" key="1">
    <source>
        <dbReference type="SAM" id="Coils"/>
    </source>
</evidence>
<proteinExistence type="predicted"/>
<dbReference type="Proteomes" id="UP001374579">
    <property type="component" value="Unassembled WGS sequence"/>
</dbReference>
<gene>
    <name evidence="2" type="ORF">V1264_019770</name>
</gene>